<comment type="function">
    <text evidence="14">Catalyzes the dephosphorylation of undecaprenyl diphosphate (UPP). Confers resistance to bacitracin.</text>
</comment>
<comment type="similarity">
    <text evidence="2 14">Belongs to the UppP family.</text>
</comment>
<evidence type="ECO:0000256" key="12">
    <source>
        <dbReference type="ARBA" id="ARBA00032932"/>
    </source>
</evidence>
<evidence type="ECO:0000256" key="14">
    <source>
        <dbReference type="HAMAP-Rule" id="MF_01006"/>
    </source>
</evidence>
<keyword evidence="10 14" id="KW-0046">Antibiotic resistance</keyword>
<keyword evidence="16" id="KW-1185">Reference proteome</keyword>
<comment type="catalytic activity">
    <reaction evidence="13 14">
        <text>di-trans,octa-cis-undecaprenyl diphosphate + H2O = di-trans,octa-cis-undecaprenyl phosphate + phosphate + H(+)</text>
        <dbReference type="Rhea" id="RHEA:28094"/>
        <dbReference type="ChEBI" id="CHEBI:15377"/>
        <dbReference type="ChEBI" id="CHEBI:15378"/>
        <dbReference type="ChEBI" id="CHEBI:43474"/>
        <dbReference type="ChEBI" id="CHEBI:58405"/>
        <dbReference type="ChEBI" id="CHEBI:60392"/>
        <dbReference type="EC" id="3.6.1.27"/>
    </reaction>
</comment>
<evidence type="ECO:0000256" key="11">
    <source>
        <dbReference type="ARBA" id="ARBA00032707"/>
    </source>
</evidence>
<accession>A0A9X4RQ21</accession>
<evidence type="ECO:0000256" key="7">
    <source>
        <dbReference type="ARBA" id="ARBA00022801"/>
    </source>
</evidence>
<evidence type="ECO:0000256" key="2">
    <source>
        <dbReference type="ARBA" id="ARBA00010621"/>
    </source>
</evidence>
<evidence type="ECO:0000256" key="6">
    <source>
        <dbReference type="ARBA" id="ARBA00022692"/>
    </source>
</evidence>
<dbReference type="Pfam" id="PF02673">
    <property type="entry name" value="BacA"/>
    <property type="match status" value="1"/>
</dbReference>
<dbReference type="EMBL" id="JAPHEH010000001">
    <property type="protein sequence ID" value="MDG4475822.1"/>
    <property type="molecule type" value="Genomic_DNA"/>
</dbReference>
<gene>
    <name evidence="14 15" type="primary">uppP</name>
    <name evidence="15" type="ORF">OLX77_06580</name>
</gene>
<evidence type="ECO:0000256" key="3">
    <source>
        <dbReference type="ARBA" id="ARBA00012374"/>
    </source>
</evidence>
<reference evidence="15" key="2">
    <citation type="submission" date="2022-10" db="EMBL/GenBank/DDBJ databases">
        <authorList>
            <person name="Aronson H.S."/>
        </authorList>
    </citation>
    <scope>NUCLEOTIDE SEQUENCE</scope>
    <source>
        <strain evidence="15">RS19-109</strain>
    </source>
</reference>
<feature type="transmembrane region" description="Helical" evidence="14">
    <location>
        <begin position="218"/>
        <end position="242"/>
    </location>
</feature>
<evidence type="ECO:0000313" key="15">
    <source>
        <dbReference type="EMBL" id="MDG4475822.1"/>
    </source>
</evidence>
<keyword evidence="7 14" id="KW-0378">Hydrolase</keyword>
<keyword evidence="14" id="KW-0133">Cell shape</keyword>
<dbReference type="GO" id="GO:0008360">
    <property type="term" value="P:regulation of cell shape"/>
    <property type="evidence" value="ECO:0007669"/>
    <property type="project" value="UniProtKB-KW"/>
</dbReference>
<comment type="caution">
    <text evidence="15">The sequence shown here is derived from an EMBL/GenBank/DDBJ whole genome shotgun (WGS) entry which is preliminary data.</text>
</comment>
<dbReference type="InterPro" id="IPR003824">
    <property type="entry name" value="UppP"/>
</dbReference>
<evidence type="ECO:0000256" key="5">
    <source>
        <dbReference type="ARBA" id="ARBA00022475"/>
    </source>
</evidence>
<organism evidence="15 16">
    <name type="scientific">Thiovibrio frasassiensis</name>
    <dbReference type="NCBI Taxonomy" id="2984131"/>
    <lineage>
        <taxon>Bacteria</taxon>
        <taxon>Pseudomonadati</taxon>
        <taxon>Thermodesulfobacteriota</taxon>
        <taxon>Desulfobulbia</taxon>
        <taxon>Desulfobulbales</taxon>
        <taxon>Thiovibrionaceae</taxon>
        <taxon>Thiovibrio</taxon>
    </lineage>
</organism>
<evidence type="ECO:0000256" key="9">
    <source>
        <dbReference type="ARBA" id="ARBA00023136"/>
    </source>
</evidence>
<evidence type="ECO:0000313" key="16">
    <source>
        <dbReference type="Proteomes" id="UP001154240"/>
    </source>
</evidence>
<protein>
    <recommendedName>
        <fullName evidence="4 14">Undecaprenyl-diphosphatase</fullName>
        <ecNumber evidence="3 14">3.6.1.27</ecNumber>
    </recommendedName>
    <alternativeName>
        <fullName evidence="12 14">Bacitracin resistance protein</fullName>
    </alternativeName>
    <alternativeName>
        <fullName evidence="11 14">Undecaprenyl pyrophosphate phosphatase</fullName>
    </alternativeName>
</protein>
<feature type="transmembrane region" description="Helical" evidence="14">
    <location>
        <begin position="185"/>
        <end position="206"/>
    </location>
</feature>
<keyword evidence="9 14" id="KW-0472">Membrane</keyword>
<dbReference type="RefSeq" id="WP_307632796.1">
    <property type="nucleotide sequence ID" value="NZ_JAPHEH010000001.1"/>
</dbReference>
<dbReference type="PANTHER" id="PTHR30622:SF4">
    <property type="entry name" value="UNDECAPRENYL-DIPHOSPHATASE"/>
    <property type="match status" value="1"/>
</dbReference>
<dbReference type="EC" id="3.6.1.27" evidence="3 14"/>
<name>A0A9X4RQ21_9BACT</name>
<keyword evidence="6 14" id="KW-0812">Transmembrane</keyword>
<evidence type="ECO:0000256" key="1">
    <source>
        <dbReference type="ARBA" id="ARBA00004651"/>
    </source>
</evidence>
<dbReference type="HAMAP" id="MF_01006">
    <property type="entry name" value="Undec_diphosphatase"/>
    <property type="match status" value="1"/>
</dbReference>
<evidence type="ECO:0000256" key="10">
    <source>
        <dbReference type="ARBA" id="ARBA00023251"/>
    </source>
</evidence>
<dbReference type="GO" id="GO:0071555">
    <property type="term" value="P:cell wall organization"/>
    <property type="evidence" value="ECO:0007669"/>
    <property type="project" value="UniProtKB-KW"/>
</dbReference>
<dbReference type="GO" id="GO:0050380">
    <property type="term" value="F:undecaprenyl-diphosphatase activity"/>
    <property type="evidence" value="ECO:0007669"/>
    <property type="project" value="UniProtKB-UniRule"/>
</dbReference>
<keyword evidence="8 14" id="KW-1133">Transmembrane helix</keyword>
<keyword evidence="5 14" id="KW-1003">Cell membrane</keyword>
<feature type="transmembrane region" description="Helical" evidence="14">
    <location>
        <begin position="248"/>
        <end position="268"/>
    </location>
</feature>
<feature type="transmembrane region" description="Helical" evidence="14">
    <location>
        <begin position="114"/>
        <end position="133"/>
    </location>
</feature>
<dbReference type="NCBIfam" id="TIGR00753">
    <property type="entry name" value="undec_PP_bacA"/>
    <property type="match status" value="1"/>
</dbReference>
<comment type="miscellaneous">
    <text evidence="14">Bacitracin is thought to be involved in the inhibition of peptidoglycan synthesis by sequestering undecaprenyl diphosphate, thereby reducing the pool of lipid carrier available.</text>
</comment>
<evidence type="ECO:0000256" key="8">
    <source>
        <dbReference type="ARBA" id="ARBA00022989"/>
    </source>
</evidence>
<feature type="transmembrane region" description="Helical" evidence="14">
    <location>
        <begin position="88"/>
        <end position="108"/>
    </location>
</feature>
<sequence>MNLIEAIIFGIIQGATEFLPVSSSGHLALAHYFLGAQESDLAFDVALHLGTLLAILAYFRDDFWQMGKAVLGLQQEPSETARLRKMTLFIAIATIPGALAGLLLGQAAENYFRHPALVATALAGAGVLLLLADRTGKRTRAFEKITLMNALLIGLSQACAIIPGVSRSGSTITCGLAMGLTRQAAIRFSFLLSAPIIFGAGMHEIPKIIKNGMVEGQTILYVAGFLAAAVSGYMFISFLMQYIRARSFAIFAYYRFLVAALVLIALFLQR</sequence>
<feature type="transmembrane region" description="Helical" evidence="14">
    <location>
        <begin position="41"/>
        <end position="59"/>
    </location>
</feature>
<dbReference type="GO" id="GO:0046677">
    <property type="term" value="P:response to antibiotic"/>
    <property type="evidence" value="ECO:0007669"/>
    <property type="project" value="UniProtKB-UniRule"/>
</dbReference>
<dbReference type="GO" id="GO:0009252">
    <property type="term" value="P:peptidoglycan biosynthetic process"/>
    <property type="evidence" value="ECO:0007669"/>
    <property type="project" value="UniProtKB-KW"/>
</dbReference>
<dbReference type="AlphaFoldDB" id="A0A9X4RQ21"/>
<keyword evidence="14" id="KW-0961">Cell wall biogenesis/degradation</keyword>
<evidence type="ECO:0000256" key="4">
    <source>
        <dbReference type="ARBA" id="ARBA00021581"/>
    </source>
</evidence>
<dbReference type="GO" id="GO:0005886">
    <property type="term" value="C:plasma membrane"/>
    <property type="evidence" value="ECO:0007669"/>
    <property type="project" value="UniProtKB-SubCell"/>
</dbReference>
<dbReference type="PANTHER" id="PTHR30622">
    <property type="entry name" value="UNDECAPRENYL-DIPHOSPHATASE"/>
    <property type="match status" value="1"/>
</dbReference>
<comment type="subcellular location">
    <subcellularLocation>
        <location evidence="1 14">Cell membrane</location>
        <topology evidence="1 14">Multi-pass membrane protein</topology>
    </subcellularLocation>
</comment>
<reference evidence="15" key="1">
    <citation type="journal article" date="2022" name="bioRxiv">
        <title>Thiovibrio frasassiensisgen. nov., sp. nov., an autotrophic, elemental sulfur disproportionating bacterium isolated from sulfidic karst sediment, and proposal of Thiovibrionaceae fam. nov.</title>
        <authorList>
            <person name="Aronson H."/>
            <person name="Thomas C."/>
            <person name="Bhattacharyya M."/>
            <person name="Eckstein S."/>
            <person name="Jensen S."/>
            <person name="Barco R."/>
            <person name="Macalady J."/>
            <person name="Amend J."/>
        </authorList>
    </citation>
    <scope>NUCLEOTIDE SEQUENCE</scope>
    <source>
        <strain evidence="15">RS19-109</strain>
    </source>
</reference>
<feature type="transmembrane region" description="Helical" evidence="14">
    <location>
        <begin position="145"/>
        <end position="165"/>
    </location>
</feature>
<dbReference type="Proteomes" id="UP001154240">
    <property type="component" value="Unassembled WGS sequence"/>
</dbReference>
<keyword evidence="14" id="KW-0573">Peptidoglycan synthesis</keyword>
<proteinExistence type="inferred from homology"/>
<evidence type="ECO:0000256" key="13">
    <source>
        <dbReference type="ARBA" id="ARBA00047594"/>
    </source>
</evidence>